<comment type="subcellular location">
    <subcellularLocation>
        <location evidence="1">Nucleus</location>
    </subcellularLocation>
</comment>
<sequence length="1185" mass="131404">MMSTRKSRSVNKRFSKFSEESPEKDGSSGIKSKQQRKRKLSDMLGTQWSKEELEKFYAAYRKYGKEWMKVAGVVRNRSVEMVEALYNMNRAYLSLPEGTASVAGLIAMMTDHYNILEGSESDRESNDGPRISRKPQKRAKGKLRPIASKGLDSHVPDLLQSQFSVLKKRHSDGIQPRAVGKRTPRYPVSYVYGKYRNEKFLSSNKQGPMSEVDTNDDEVAHGAVMVLAGALQRVGSPQITRTPSRRMEMIRPPSRNRQEMNVASDIACAKLAGIGMDEDCLEGSFSSREAENGDFTEGFGSVEAQRKGKKENSRKPKLHDIEDGHFDDVREACSGTEEGPSSAKEKVETEVTGKKYGSSSIQGRKRSRQLSFDDERLALDALYTLADVSMKLAPTSPIDSDSSVQFKEDKITNIFEKSYAPEVSSASHHRVKPKPSGAKNKTQNFVAGGSSLKRPKMGKVLASDLNTISKSKPITKMRKGKRKSIDSKLQIPNTENHSDSHLSGHQKAEVPAEEVKKPTSKPKRIGQIASLSKQVKSARPEQSSSCGDPVRLGTYPGNHANLPTKVRSRRKMDLQKILTKESKSPDISVDDKPNKYHRSLHAAEIDLKEKVSRCLSSKLLRRWCGFEFFYSAIDYPWFAKNEFVDYLDHVGLGYVPRLTRVEWGVIRSSLGKPRRLSEHFIKEEKGKLEQYRESVRTQYTELRAGIREGLPADLARPLSVGQRVIACHPKTRELHDGSVLTVDRNRCRVQFDRPELGVAFVLDVDCMPLNPLENRPEGLRGQNFVAERLNDIFNEHKLNGSSKDWKSGGYMRGAPSENVDTAENKSNALSATNPINTLLKQAKGDTVDAISQAKAAVTEIANSQKVAYNQPCTLAQLQAKEADIRALSELTRALDKKESLVLELKYMNGLTQKDRAEEENHKNVNVCVKDSEPFKKQYGMVLMQLKEANDQASSHFPVSSALLSLRQRNTYQGSVPSSPWPKQVPNSSGTVGPLSSFDQPSFLPQESGPRVVEILESSKVKARTMVDAAFQAMGSLKEGEDAFAKVGEALDSANNLNDKAEPSISSVRSSIVPDSGIGNLAYRDFSDPCSSEPSLTVNGTGPKLNNVSEQGDCHNPSELISSCVATLLKIQACTERQYPPAEVAQILDSAVSSLQPCSSQNMQIYREIQMCMGVIKTQILALIPT</sequence>
<evidence type="ECO:0000259" key="4">
    <source>
        <dbReference type="SMART" id="SM00717"/>
    </source>
</evidence>
<feature type="domain" description="Myb-like" evidence="4">
    <location>
        <begin position="44"/>
        <end position="92"/>
    </location>
</feature>
<dbReference type="GO" id="GO:0017053">
    <property type="term" value="C:transcription repressor complex"/>
    <property type="evidence" value="ECO:0007669"/>
    <property type="project" value="InterPro"/>
</dbReference>
<dbReference type="OrthoDB" id="2339771at2759"/>
<dbReference type="GO" id="GO:0006351">
    <property type="term" value="P:DNA-templated transcription"/>
    <property type="evidence" value="ECO:0007669"/>
    <property type="project" value="InterPro"/>
</dbReference>
<feature type="compositionally biased region" description="Basic and acidic residues" evidence="3">
    <location>
        <begin position="304"/>
        <end position="331"/>
    </location>
</feature>
<feature type="compositionally biased region" description="Basic residues" evidence="3">
    <location>
        <begin position="473"/>
        <end position="482"/>
    </location>
</feature>
<dbReference type="CDD" id="cd00167">
    <property type="entry name" value="SANT"/>
    <property type="match status" value="1"/>
</dbReference>
<evidence type="ECO:0000259" key="5">
    <source>
        <dbReference type="SMART" id="SM01135"/>
    </source>
</evidence>
<dbReference type="SUPFAM" id="SSF46689">
    <property type="entry name" value="Homeodomain-like"/>
    <property type="match status" value="1"/>
</dbReference>
<dbReference type="InterPro" id="IPR009057">
    <property type="entry name" value="Homeodomain-like_sf"/>
</dbReference>
<protein>
    <recommendedName>
        <fullName evidence="8">Always early</fullName>
    </recommendedName>
</protein>
<gene>
    <name evidence="6" type="ORF">GIB67_027820</name>
</gene>
<dbReference type="GO" id="GO:0003677">
    <property type="term" value="F:DNA binding"/>
    <property type="evidence" value="ECO:0007669"/>
    <property type="project" value="TreeGrafter"/>
</dbReference>
<dbReference type="GO" id="GO:0006357">
    <property type="term" value="P:regulation of transcription by RNA polymerase II"/>
    <property type="evidence" value="ECO:0007669"/>
    <property type="project" value="TreeGrafter"/>
</dbReference>
<dbReference type="Gene3D" id="1.20.58.1880">
    <property type="match status" value="1"/>
</dbReference>
<feature type="compositionally biased region" description="Basic and acidic residues" evidence="3">
    <location>
        <begin position="16"/>
        <end position="26"/>
    </location>
</feature>
<proteinExistence type="predicted"/>
<evidence type="ECO:0000256" key="2">
    <source>
        <dbReference type="ARBA" id="ARBA00023242"/>
    </source>
</evidence>
<accession>A0A7J7MI55</accession>
<dbReference type="PANTHER" id="PTHR21689:SF2">
    <property type="entry name" value="PROTEIN LIN-9 HOMOLOG"/>
    <property type="match status" value="1"/>
</dbReference>
<dbReference type="Pfam" id="PF06584">
    <property type="entry name" value="DIRP"/>
    <property type="match status" value="1"/>
</dbReference>
<dbReference type="Pfam" id="PF00249">
    <property type="entry name" value="Myb_DNA-binding"/>
    <property type="match status" value="1"/>
</dbReference>
<feature type="compositionally biased region" description="Basic and acidic residues" evidence="3">
    <location>
        <begin position="343"/>
        <end position="353"/>
    </location>
</feature>
<name>A0A7J7MI55_9MAGN</name>
<feature type="compositionally biased region" description="Basic residues" evidence="3">
    <location>
        <begin position="131"/>
        <end position="143"/>
    </location>
</feature>
<dbReference type="GO" id="GO:0051726">
    <property type="term" value="P:regulation of cell cycle"/>
    <property type="evidence" value="ECO:0007669"/>
    <property type="project" value="TreeGrafter"/>
</dbReference>
<dbReference type="EMBL" id="JACGCM010001491">
    <property type="protein sequence ID" value="KAF6154547.1"/>
    <property type="molecule type" value="Genomic_DNA"/>
</dbReference>
<dbReference type="AlphaFoldDB" id="A0A7J7MI55"/>
<feature type="domain" description="DIRP" evidence="5">
    <location>
        <begin position="629"/>
        <end position="730"/>
    </location>
</feature>
<feature type="compositionally biased region" description="Basic residues" evidence="3">
    <location>
        <begin position="1"/>
        <end position="15"/>
    </location>
</feature>
<dbReference type="PANTHER" id="PTHR21689">
    <property type="entry name" value="LIN-9"/>
    <property type="match status" value="1"/>
</dbReference>
<feature type="region of interest" description="Disordered" evidence="3">
    <location>
        <begin position="421"/>
        <end position="563"/>
    </location>
</feature>
<evidence type="ECO:0000256" key="3">
    <source>
        <dbReference type="SAM" id="MobiDB-lite"/>
    </source>
</evidence>
<feature type="compositionally biased region" description="Basic and acidic residues" evidence="3">
    <location>
        <begin position="496"/>
        <end position="517"/>
    </location>
</feature>
<dbReference type="GO" id="GO:0005654">
    <property type="term" value="C:nucleoplasm"/>
    <property type="evidence" value="ECO:0007669"/>
    <property type="project" value="TreeGrafter"/>
</dbReference>
<evidence type="ECO:0000313" key="7">
    <source>
        <dbReference type="Proteomes" id="UP000541444"/>
    </source>
</evidence>
<dbReference type="SMART" id="SM00717">
    <property type="entry name" value="SANT"/>
    <property type="match status" value="1"/>
</dbReference>
<feature type="region of interest" description="Disordered" evidence="3">
    <location>
        <begin position="972"/>
        <end position="994"/>
    </location>
</feature>
<dbReference type="InterPro" id="IPR033471">
    <property type="entry name" value="DIRP"/>
</dbReference>
<feature type="region of interest" description="Disordered" evidence="3">
    <location>
        <begin position="291"/>
        <end position="369"/>
    </location>
</feature>
<reference evidence="6 7" key="1">
    <citation type="journal article" date="2020" name="IScience">
        <title>Genome Sequencing of the Endangered Kingdonia uniflora (Circaeasteraceae, Ranunculales) Reveals Potential Mechanisms of Evolutionary Specialization.</title>
        <authorList>
            <person name="Sun Y."/>
            <person name="Deng T."/>
            <person name="Zhang A."/>
            <person name="Moore M.J."/>
            <person name="Landis J.B."/>
            <person name="Lin N."/>
            <person name="Zhang H."/>
            <person name="Zhang X."/>
            <person name="Huang J."/>
            <person name="Zhang X."/>
            <person name="Sun H."/>
            <person name="Wang H."/>
        </authorList>
    </citation>
    <scope>NUCLEOTIDE SEQUENCE [LARGE SCALE GENOMIC DNA]</scope>
    <source>
        <strain evidence="6">TB1705</strain>
        <tissue evidence="6">Leaf</tissue>
    </source>
</reference>
<feature type="compositionally biased region" description="Polar residues" evidence="3">
    <location>
        <begin position="529"/>
        <end position="546"/>
    </location>
</feature>
<comment type="caution">
    <text evidence="6">The sequence shown here is derived from an EMBL/GenBank/DDBJ whole genome shotgun (WGS) entry which is preliminary data.</text>
</comment>
<evidence type="ECO:0008006" key="8">
    <source>
        <dbReference type="Google" id="ProtNLM"/>
    </source>
</evidence>
<evidence type="ECO:0000256" key="1">
    <source>
        <dbReference type="ARBA" id="ARBA00004123"/>
    </source>
</evidence>
<organism evidence="6 7">
    <name type="scientific">Kingdonia uniflora</name>
    <dbReference type="NCBI Taxonomy" id="39325"/>
    <lineage>
        <taxon>Eukaryota</taxon>
        <taxon>Viridiplantae</taxon>
        <taxon>Streptophyta</taxon>
        <taxon>Embryophyta</taxon>
        <taxon>Tracheophyta</taxon>
        <taxon>Spermatophyta</taxon>
        <taxon>Magnoliopsida</taxon>
        <taxon>Ranunculales</taxon>
        <taxon>Circaeasteraceae</taxon>
        <taxon>Kingdonia</taxon>
    </lineage>
</organism>
<evidence type="ECO:0000313" key="6">
    <source>
        <dbReference type="EMBL" id="KAF6154547.1"/>
    </source>
</evidence>
<keyword evidence="2" id="KW-0539">Nucleus</keyword>
<feature type="region of interest" description="Disordered" evidence="3">
    <location>
        <begin position="1"/>
        <end position="43"/>
    </location>
</feature>
<dbReference type="SMART" id="SM01135">
    <property type="entry name" value="DIRP"/>
    <property type="match status" value="1"/>
</dbReference>
<dbReference type="InterPro" id="IPR001005">
    <property type="entry name" value="SANT/Myb"/>
</dbReference>
<feature type="region of interest" description="Disordered" evidence="3">
    <location>
        <begin position="118"/>
        <end position="148"/>
    </location>
</feature>
<dbReference type="Proteomes" id="UP000541444">
    <property type="component" value="Unassembled WGS sequence"/>
</dbReference>
<dbReference type="InterPro" id="IPR010561">
    <property type="entry name" value="LIN-9/ALY1"/>
</dbReference>
<keyword evidence="7" id="KW-1185">Reference proteome</keyword>